<proteinExistence type="predicted"/>
<evidence type="ECO:0000313" key="3">
    <source>
        <dbReference type="Proteomes" id="UP000027037"/>
    </source>
</evidence>
<dbReference type="EMBL" id="AWFF01000001">
    <property type="protein sequence ID" value="KCZ57181.1"/>
    <property type="molecule type" value="Genomic_DNA"/>
</dbReference>
<feature type="chain" id="PRO_5001618137" evidence="1">
    <location>
        <begin position="21"/>
        <end position="112"/>
    </location>
</feature>
<feature type="signal peptide" evidence="1">
    <location>
        <begin position="1"/>
        <end position="20"/>
    </location>
</feature>
<comment type="caution">
    <text evidence="2">The sequence shown here is derived from an EMBL/GenBank/DDBJ whole genome shotgun (WGS) entry which is preliminary data.</text>
</comment>
<dbReference type="PATRIC" id="fig|1280946.3.peg.41"/>
<evidence type="ECO:0000313" key="2">
    <source>
        <dbReference type="EMBL" id="KCZ57181.1"/>
    </source>
</evidence>
<sequence length="112" mass="11883">MKAGFILGAILFTASMSAFALPSTDSPDAAAAPQSAHSVQKALNDLGYTLDQNEARVIKVSSVNLDTGRQIFPPDKPCEGYKAPPGCVITYNDGYFCKQYCGLVEEICPCGT</sequence>
<gene>
    <name evidence="2" type="ORF">HY29_00200</name>
</gene>
<reference evidence="2 3" key="1">
    <citation type="journal article" date="2014" name="Antonie Van Leeuwenhoek">
        <title>Hyphomonas beringensis sp. nov. and Hyphomonas chukchiensis sp. nov., isolated from surface seawater of the Bering Sea and Chukchi Sea.</title>
        <authorList>
            <person name="Li C."/>
            <person name="Lai Q."/>
            <person name="Li G."/>
            <person name="Dong C."/>
            <person name="Wang J."/>
            <person name="Liao Y."/>
            <person name="Shao Z."/>
        </authorList>
    </citation>
    <scope>NUCLEOTIDE SEQUENCE [LARGE SCALE GENOMIC DNA]</scope>
    <source>
        <strain evidence="2 3">25B14_1</strain>
    </source>
</reference>
<keyword evidence="1" id="KW-0732">Signal</keyword>
<dbReference type="RefSeq" id="WP_034789571.1">
    <property type="nucleotide sequence ID" value="NZ_AWFF01000001.1"/>
</dbReference>
<accession>A0A062UA32</accession>
<evidence type="ECO:0000256" key="1">
    <source>
        <dbReference type="SAM" id="SignalP"/>
    </source>
</evidence>
<organism evidence="2 3">
    <name type="scientific">Hyphomonas beringensis</name>
    <dbReference type="NCBI Taxonomy" id="1280946"/>
    <lineage>
        <taxon>Bacteria</taxon>
        <taxon>Pseudomonadati</taxon>
        <taxon>Pseudomonadota</taxon>
        <taxon>Alphaproteobacteria</taxon>
        <taxon>Hyphomonadales</taxon>
        <taxon>Hyphomonadaceae</taxon>
        <taxon>Hyphomonas</taxon>
    </lineage>
</organism>
<dbReference type="Proteomes" id="UP000027037">
    <property type="component" value="Unassembled WGS sequence"/>
</dbReference>
<keyword evidence="3" id="KW-1185">Reference proteome</keyword>
<name>A0A062UA32_9PROT</name>
<protein>
    <submittedName>
        <fullName evidence="2">Uncharacterized protein</fullName>
    </submittedName>
</protein>
<dbReference type="AlphaFoldDB" id="A0A062UA32"/>